<protein>
    <submittedName>
        <fullName evidence="7">Low specificity L-threonine aldolase</fullName>
    </submittedName>
</protein>
<evidence type="ECO:0000256" key="3">
    <source>
        <dbReference type="ARBA" id="ARBA00011881"/>
    </source>
</evidence>
<feature type="modified residue" description="N6-(pyridoxal phosphate)lysine" evidence="5">
    <location>
        <position position="204"/>
    </location>
</feature>
<evidence type="ECO:0000259" key="6">
    <source>
        <dbReference type="Pfam" id="PF01212"/>
    </source>
</evidence>
<dbReference type="Pfam" id="PF01212">
    <property type="entry name" value="Beta_elim_lyase"/>
    <property type="match status" value="1"/>
</dbReference>
<organism evidence="7 8">
    <name type="scientific">Stappia indica</name>
    <dbReference type="NCBI Taxonomy" id="538381"/>
    <lineage>
        <taxon>Bacteria</taxon>
        <taxon>Pseudomonadati</taxon>
        <taxon>Pseudomonadota</taxon>
        <taxon>Alphaproteobacteria</taxon>
        <taxon>Hyphomicrobiales</taxon>
        <taxon>Stappiaceae</taxon>
        <taxon>Stappia</taxon>
    </lineage>
</organism>
<evidence type="ECO:0000256" key="5">
    <source>
        <dbReference type="PIRSR" id="PIRSR017617-1"/>
    </source>
</evidence>
<reference evidence="7 8" key="1">
    <citation type="submission" date="2019-12" db="EMBL/GenBank/DDBJ databases">
        <title>The genome of Stappia indica PHM037.</title>
        <authorList>
            <person name="Kacar D."/>
            <person name="Galan B."/>
            <person name="Canedo L."/>
            <person name="Rodriguez P."/>
            <person name="de la Calle F."/>
            <person name="Garcia J.L."/>
        </authorList>
    </citation>
    <scope>NUCLEOTIDE SEQUENCE [LARGE SCALE GENOMIC DNA]</scope>
    <source>
        <strain evidence="7 8">PHM037</strain>
    </source>
</reference>
<dbReference type="PIRSF" id="PIRSF017617">
    <property type="entry name" value="Thr_aldolase"/>
    <property type="match status" value="1"/>
</dbReference>
<comment type="similarity">
    <text evidence="2">Belongs to the threonine aldolase family.</text>
</comment>
<evidence type="ECO:0000313" key="7">
    <source>
        <dbReference type="EMBL" id="QGZ33537.1"/>
    </source>
</evidence>
<comment type="cofactor">
    <cofactor evidence="1">
        <name>pyridoxal 5'-phosphate</name>
        <dbReference type="ChEBI" id="CHEBI:597326"/>
    </cofactor>
</comment>
<evidence type="ECO:0000256" key="1">
    <source>
        <dbReference type="ARBA" id="ARBA00001933"/>
    </source>
</evidence>
<dbReference type="GO" id="GO:0006545">
    <property type="term" value="P:glycine biosynthetic process"/>
    <property type="evidence" value="ECO:0007669"/>
    <property type="project" value="TreeGrafter"/>
</dbReference>
<dbReference type="EMBL" id="CP046908">
    <property type="protein sequence ID" value="QGZ33537.1"/>
    <property type="molecule type" value="Genomic_DNA"/>
</dbReference>
<dbReference type="Gene3D" id="3.40.640.10">
    <property type="entry name" value="Type I PLP-dependent aspartate aminotransferase-like (Major domain)"/>
    <property type="match status" value="1"/>
</dbReference>
<proteinExistence type="inferred from homology"/>
<dbReference type="InterPro" id="IPR015421">
    <property type="entry name" value="PyrdxlP-dep_Trfase_major"/>
</dbReference>
<dbReference type="KEGG" id="siw:GH266_02870"/>
<dbReference type="AlphaFoldDB" id="A0A857C3K7"/>
<dbReference type="InterPro" id="IPR001597">
    <property type="entry name" value="ArAA_b-elim_lyase/Thr_aldolase"/>
</dbReference>
<dbReference type="InterPro" id="IPR015424">
    <property type="entry name" value="PyrdxlP-dep_Trfase"/>
</dbReference>
<dbReference type="Gene3D" id="3.90.1150.10">
    <property type="entry name" value="Aspartate Aminotransferase, domain 1"/>
    <property type="match status" value="1"/>
</dbReference>
<dbReference type="PANTHER" id="PTHR48097:SF9">
    <property type="entry name" value="L-THREONINE ALDOLASE"/>
    <property type="match status" value="1"/>
</dbReference>
<evidence type="ECO:0000313" key="8">
    <source>
        <dbReference type="Proteomes" id="UP000435648"/>
    </source>
</evidence>
<comment type="subunit">
    <text evidence="3">Homotetramer.</text>
</comment>
<dbReference type="SUPFAM" id="SSF53383">
    <property type="entry name" value="PLP-dependent transferases"/>
    <property type="match status" value="1"/>
</dbReference>
<name>A0A857C3K7_9HYPH</name>
<dbReference type="InterPro" id="IPR015422">
    <property type="entry name" value="PyrdxlP-dep_Trfase_small"/>
</dbReference>
<dbReference type="OrthoDB" id="9774495at2"/>
<accession>A0A857C3K7</accession>
<dbReference type="GO" id="GO:0006567">
    <property type="term" value="P:L-threonine catabolic process"/>
    <property type="evidence" value="ECO:0007669"/>
    <property type="project" value="TreeGrafter"/>
</dbReference>
<feature type="domain" description="Aromatic amino acid beta-eliminating lyase/threonine aldolase" evidence="6">
    <location>
        <begin position="5"/>
        <end position="289"/>
    </location>
</feature>
<dbReference type="GO" id="GO:0005829">
    <property type="term" value="C:cytosol"/>
    <property type="evidence" value="ECO:0007669"/>
    <property type="project" value="TreeGrafter"/>
</dbReference>
<evidence type="ECO:0000256" key="2">
    <source>
        <dbReference type="ARBA" id="ARBA00006966"/>
    </source>
</evidence>
<sequence>MTYLDFRSDFLSRPCARMAETMAKAALSPGAFGLRNDPWQQRLEARTAELLGKEDALLFPTCTMANLAAMIAWTRPGDTVLGDATNHLATSEAGGHAAVAGIEYRGLAGTFGMSPLAEWQAASAPPADAQRASVRLFALETTHNRGGGNAIGGAHVAAVAEVARAAGAHLHLDGSRLFNAAVALGEMPARVAAGASSVSVSLNKGLRAPSGAMLAGPRDFISEALRIRQRLGGGMRPVSMIAAAGLVALENWGEVVADHETAARLREGCRDLPGLAPVDPPVPTNIVLLRLAPCWGGPEAFCRRLSGEGVLAIPFGADLVRFVTYRDITRSAVDQALQALAHLANTHERQDDE</sequence>
<evidence type="ECO:0000256" key="4">
    <source>
        <dbReference type="ARBA" id="ARBA00022898"/>
    </source>
</evidence>
<dbReference type="RefSeq" id="WP_158192550.1">
    <property type="nucleotide sequence ID" value="NZ_CP046908.1"/>
</dbReference>
<dbReference type="Proteomes" id="UP000435648">
    <property type="component" value="Chromosome"/>
</dbReference>
<dbReference type="NCBIfam" id="NF041359">
    <property type="entry name" value="GntG_guanitoxin"/>
    <property type="match status" value="1"/>
</dbReference>
<gene>
    <name evidence="7" type="ORF">GH266_02870</name>
</gene>
<dbReference type="GO" id="GO:0008732">
    <property type="term" value="F:L-allo-threonine aldolase activity"/>
    <property type="evidence" value="ECO:0007669"/>
    <property type="project" value="TreeGrafter"/>
</dbReference>
<dbReference type="InterPro" id="IPR023603">
    <property type="entry name" value="Low_specificity_L-TA-like"/>
</dbReference>
<dbReference type="PANTHER" id="PTHR48097">
    <property type="entry name" value="L-THREONINE ALDOLASE-RELATED"/>
    <property type="match status" value="1"/>
</dbReference>
<keyword evidence="4" id="KW-0663">Pyridoxal phosphate</keyword>